<dbReference type="EMBL" id="MU267798">
    <property type="protein sequence ID" value="KAH7908789.1"/>
    <property type="molecule type" value="Genomic_DNA"/>
</dbReference>
<name>A0ACB8A6B7_9AGAM</name>
<comment type="caution">
    <text evidence="1">The sequence shown here is derived from an EMBL/GenBank/DDBJ whole genome shotgun (WGS) entry which is preliminary data.</text>
</comment>
<keyword evidence="2" id="KW-1185">Reference proteome</keyword>
<organism evidence="1 2">
    <name type="scientific">Hygrophoropsis aurantiaca</name>
    <dbReference type="NCBI Taxonomy" id="72124"/>
    <lineage>
        <taxon>Eukaryota</taxon>
        <taxon>Fungi</taxon>
        <taxon>Dikarya</taxon>
        <taxon>Basidiomycota</taxon>
        <taxon>Agaricomycotina</taxon>
        <taxon>Agaricomycetes</taxon>
        <taxon>Agaricomycetidae</taxon>
        <taxon>Boletales</taxon>
        <taxon>Coniophorineae</taxon>
        <taxon>Hygrophoropsidaceae</taxon>
        <taxon>Hygrophoropsis</taxon>
    </lineage>
</organism>
<evidence type="ECO:0000313" key="1">
    <source>
        <dbReference type="EMBL" id="KAH7908789.1"/>
    </source>
</evidence>
<accession>A0ACB8A6B7</accession>
<evidence type="ECO:0000313" key="2">
    <source>
        <dbReference type="Proteomes" id="UP000790377"/>
    </source>
</evidence>
<protein>
    <submittedName>
        <fullName evidence="1">Uncharacterized protein</fullName>
    </submittedName>
</protein>
<reference evidence="1" key="1">
    <citation type="journal article" date="2021" name="New Phytol.">
        <title>Evolutionary innovations through gain and loss of genes in the ectomycorrhizal Boletales.</title>
        <authorList>
            <person name="Wu G."/>
            <person name="Miyauchi S."/>
            <person name="Morin E."/>
            <person name="Kuo A."/>
            <person name="Drula E."/>
            <person name="Varga T."/>
            <person name="Kohler A."/>
            <person name="Feng B."/>
            <person name="Cao Y."/>
            <person name="Lipzen A."/>
            <person name="Daum C."/>
            <person name="Hundley H."/>
            <person name="Pangilinan J."/>
            <person name="Johnson J."/>
            <person name="Barry K."/>
            <person name="LaButti K."/>
            <person name="Ng V."/>
            <person name="Ahrendt S."/>
            <person name="Min B."/>
            <person name="Choi I.G."/>
            <person name="Park H."/>
            <person name="Plett J.M."/>
            <person name="Magnuson J."/>
            <person name="Spatafora J.W."/>
            <person name="Nagy L.G."/>
            <person name="Henrissat B."/>
            <person name="Grigoriev I.V."/>
            <person name="Yang Z.L."/>
            <person name="Xu J."/>
            <person name="Martin F.M."/>
        </authorList>
    </citation>
    <scope>NUCLEOTIDE SEQUENCE</scope>
    <source>
        <strain evidence="1">ATCC 28755</strain>
    </source>
</reference>
<sequence length="348" mass="39330">MAVVLVDDFVTDLLGKSNAPELDIFGQDSHIYLVSLPQREDRRDQMERLRIAQGFEWTTYDAIDSSDPIIENIIHQVGLHRELFTNTASFRWPRNINALSITSSHLLPSESDLWPILDYRIHDHTPSHASSNVSHSGPLPSNLTCATDDYTILPFNAGLSDFRVLTAPKVACWYSHISAIRRFADSNNTGPDDIAIILEDDIDMEQDIRQRMHSLWGSLPVDWEIVFFGHCWSNESFYPPLPRPSSDNAKTFQSSSTQIHPSFAPKCTHAYALSRSGARRLLLHLRYPLFAYSRALDQAYAWLVESGRLRSYSVVPSIVVQRKIGKSDVMAGMGSAWRETLDHGVFDG</sequence>
<proteinExistence type="predicted"/>
<gene>
    <name evidence="1" type="ORF">BJ138DRAFT_1174016</name>
</gene>
<dbReference type="Proteomes" id="UP000790377">
    <property type="component" value="Unassembled WGS sequence"/>
</dbReference>